<accession>A0A7J6WJD9</accession>
<feature type="compositionally biased region" description="Polar residues" evidence="1">
    <location>
        <begin position="34"/>
        <end position="46"/>
    </location>
</feature>
<evidence type="ECO:0000313" key="2">
    <source>
        <dbReference type="EMBL" id="KAF5197053.1"/>
    </source>
</evidence>
<sequence length="153" mass="17448">MALIGDQPLHQTDYPSKRFKPNDSDGDSDEQLASLASSKQTPTRLSSPPIPIYGGPGEGYGSTYFCMFGAGDTYDHSIYFKGDKFTVREDRQLWIEEEDKHKRPVDDTTIRSVWDPKNKEFLESLVKEECPAEFSKGRQGNHYIHIYGLHDDQ</sequence>
<dbReference type="OrthoDB" id="1986360at2759"/>
<dbReference type="Gene3D" id="3.30.420.210">
    <property type="entry name" value="SEP domain"/>
    <property type="match status" value="1"/>
</dbReference>
<keyword evidence="3" id="KW-1185">Reference proteome</keyword>
<protein>
    <submittedName>
        <fullName evidence="2">Uncharacterized protein</fullName>
    </submittedName>
</protein>
<gene>
    <name evidence="2" type="ORF">FRX31_013360</name>
</gene>
<dbReference type="AlphaFoldDB" id="A0A7J6WJD9"/>
<dbReference type="InterPro" id="IPR036241">
    <property type="entry name" value="NSFL1C_SEP_dom_sf"/>
</dbReference>
<comment type="caution">
    <text evidence="2">The sequence shown here is derived from an EMBL/GenBank/DDBJ whole genome shotgun (WGS) entry which is preliminary data.</text>
</comment>
<evidence type="ECO:0000313" key="3">
    <source>
        <dbReference type="Proteomes" id="UP000554482"/>
    </source>
</evidence>
<feature type="non-terminal residue" evidence="2">
    <location>
        <position position="1"/>
    </location>
</feature>
<dbReference type="Proteomes" id="UP000554482">
    <property type="component" value="Unassembled WGS sequence"/>
</dbReference>
<proteinExistence type="predicted"/>
<reference evidence="2 3" key="1">
    <citation type="submission" date="2020-06" db="EMBL/GenBank/DDBJ databases">
        <title>Transcriptomic and genomic resources for Thalictrum thalictroides and T. hernandezii: Facilitating candidate gene discovery in an emerging model plant lineage.</title>
        <authorList>
            <person name="Arias T."/>
            <person name="Riano-Pachon D.M."/>
            <person name="Di Stilio V.S."/>
        </authorList>
    </citation>
    <scope>NUCLEOTIDE SEQUENCE [LARGE SCALE GENOMIC DNA]</scope>
    <source>
        <strain evidence="3">cv. WT478/WT964</strain>
        <tissue evidence="2">Leaves</tissue>
    </source>
</reference>
<organism evidence="2 3">
    <name type="scientific">Thalictrum thalictroides</name>
    <name type="common">Rue-anemone</name>
    <name type="synonym">Anemone thalictroides</name>
    <dbReference type="NCBI Taxonomy" id="46969"/>
    <lineage>
        <taxon>Eukaryota</taxon>
        <taxon>Viridiplantae</taxon>
        <taxon>Streptophyta</taxon>
        <taxon>Embryophyta</taxon>
        <taxon>Tracheophyta</taxon>
        <taxon>Spermatophyta</taxon>
        <taxon>Magnoliopsida</taxon>
        <taxon>Ranunculales</taxon>
        <taxon>Ranunculaceae</taxon>
        <taxon>Thalictroideae</taxon>
        <taxon>Thalictrum</taxon>
    </lineage>
</organism>
<evidence type="ECO:0000256" key="1">
    <source>
        <dbReference type="SAM" id="MobiDB-lite"/>
    </source>
</evidence>
<dbReference type="EMBL" id="JABWDY010015163">
    <property type="protein sequence ID" value="KAF5197053.1"/>
    <property type="molecule type" value="Genomic_DNA"/>
</dbReference>
<feature type="region of interest" description="Disordered" evidence="1">
    <location>
        <begin position="1"/>
        <end position="54"/>
    </location>
</feature>
<name>A0A7J6WJD9_THATH</name>